<evidence type="ECO:0000256" key="1">
    <source>
        <dbReference type="ARBA" id="ARBA00043985"/>
    </source>
</evidence>
<dbReference type="PANTHER" id="PTHR31088">
    <property type="entry name" value="MEMBRANE-ASSOCIATED PROTEIN VIPP1, CHLOROPLASTIC"/>
    <property type="match status" value="1"/>
</dbReference>
<name>A0ABR9VVD1_9SYNC</name>
<organism evidence="3 4">
    <name type="scientific">Synechocystis salina LEGE 00031</name>
    <dbReference type="NCBI Taxonomy" id="1828736"/>
    <lineage>
        <taxon>Bacteria</taxon>
        <taxon>Bacillati</taxon>
        <taxon>Cyanobacteriota</taxon>
        <taxon>Cyanophyceae</taxon>
        <taxon>Synechococcales</taxon>
        <taxon>Merismopediaceae</taxon>
        <taxon>Synechocystis</taxon>
    </lineage>
</organism>
<comment type="similarity">
    <text evidence="1">Belongs to the PspA/Vipp/IM30 family.</text>
</comment>
<dbReference type="InterPro" id="IPR007157">
    <property type="entry name" value="PspA_VIPP1"/>
</dbReference>
<dbReference type="RefSeq" id="WP_190599203.1">
    <property type="nucleotide sequence ID" value="NZ_JADEVV010000057.1"/>
</dbReference>
<dbReference type="Pfam" id="PF04012">
    <property type="entry name" value="PspA_IM30"/>
    <property type="match status" value="1"/>
</dbReference>
<dbReference type="EMBL" id="JADEVV010000057">
    <property type="protein sequence ID" value="MBE9255310.1"/>
    <property type="molecule type" value="Genomic_DNA"/>
</dbReference>
<keyword evidence="4" id="KW-1185">Reference proteome</keyword>
<protein>
    <submittedName>
        <fullName evidence="3">PspA/IM30 family protein</fullName>
    </submittedName>
</protein>
<dbReference type="PANTHER" id="PTHR31088:SF6">
    <property type="entry name" value="PHAGE SHOCK PROTEIN A"/>
    <property type="match status" value="1"/>
</dbReference>
<feature type="coiled-coil region" evidence="2">
    <location>
        <begin position="108"/>
        <end position="181"/>
    </location>
</feature>
<evidence type="ECO:0000313" key="3">
    <source>
        <dbReference type="EMBL" id="MBE9255310.1"/>
    </source>
</evidence>
<evidence type="ECO:0000256" key="2">
    <source>
        <dbReference type="SAM" id="Coils"/>
    </source>
</evidence>
<proteinExistence type="inferred from homology"/>
<reference evidence="3 4" key="1">
    <citation type="submission" date="2020-10" db="EMBL/GenBank/DDBJ databases">
        <authorList>
            <person name="Castelo-Branco R."/>
            <person name="Eusebio N."/>
            <person name="Adriana R."/>
            <person name="Vieira A."/>
            <person name="Brugerolle De Fraissinette N."/>
            <person name="Rezende De Castro R."/>
            <person name="Schneider M.P."/>
            <person name="Vasconcelos V."/>
            <person name="Leao P.N."/>
        </authorList>
    </citation>
    <scope>NUCLEOTIDE SEQUENCE [LARGE SCALE GENOMIC DNA]</scope>
    <source>
        <strain evidence="3 4">LEGE 00031</strain>
    </source>
</reference>
<keyword evidence="2" id="KW-0175">Coiled coil</keyword>
<evidence type="ECO:0000313" key="4">
    <source>
        <dbReference type="Proteomes" id="UP000658720"/>
    </source>
</evidence>
<dbReference type="Proteomes" id="UP000658720">
    <property type="component" value="Unassembled WGS sequence"/>
</dbReference>
<gene>
    <name evidence="3" type="ORF">IQ217_16000</name>
</gene>
<comment type="caution">
    <text evidence="3">The sequence shown here is derived from an EMBL/GenBank/DDBJ whole genome shotgun (WGS) entry which is preliminary data.</text>
</comment>
<accession>A0ABR9VVD1</accession>
<sequence>MELFNRVGRVLKAQLTHWQQQQEAPEELLERLLGEMELELIELRRALAQTIATFKSTERQRDAQKLIAQRWYEKAQAALDGGNEALARDALGQRQSYQSHTEALEKSLGEQRAVVEQVRGQLQKLERKYLELKSQKSLYLARLKSAIAAQKIEEIAGNLDNASASSLFERIETKILELEAERELLNPPPSPLDKKFEQWEEQQAVEATLAAMKARRPLPPSSP</sequence>